<reference evidence="7 8" key="1">
    <citation type="submission" date="2024-03" db="EMBL/GenBank/DDBJ databases">
        <authorList>
            <person name="Gkanogiannis A."/>
            <person name="Becerra Lopez-Lavalle L."/>
        </authorList>
    </citation>
    <scope>NUCLEOTIDE SEQUENCE [LARGE SCALE GENOMIC DNA]</scope>
</reference>
<dbReference type="InterPro" id="IPR050655">
    <property type="entry name" value="Plant_B3_domain"/>
</dbReference>
<dbReference type="PANTHER" id="PTHR31920">
    <property type="entry name" value="B3 DOMAIN-CONTAINING"/>
    <property type="match status" value="1"/>
</dbReference>
<dbReference type="CDD" id="cd10017">
    <property type="entry name" value="B3_DNA"/>
    <property type="match status" value="1"/>
</dbReference>
<gene>
    <name evidence="7" type="ORF">CITCOLO1_LOCUS6979</name>
</gene>
<dbReference type="Proteomes" id="UP001642487">
    <property type="component" value="Chromosome 2"/>
</dbReference>
<keyword evidence="8" id="KW-1185">Reference proteome</keyword>
<accession>A0ABP0Y440</accession>
<dbReference type="InterPro" id="IPR003340">
    <property type="entry name" value="B3_DNA-bd"/>
</dbReference>
<keyword evidence="2" id="KW-0805">Transcription regulation</keyword>
<keyword evidence="3" id="KW-0238">DNA-binding</keyword>
<dbReference type="PROSITE" id="PS50863">
    <property type="entry name" value="B3"/>
    <property type="match status" value="1"/>
</dbReference>
<dbReference type="InterPro" id="IPR015300">
    <property type="entry name" value="DNA-bd_pseudobarrel_sf"/>
</dbReference>
<sequence length="170" mass="19947">MLNFLKEELPVMPSSIHRPNDVVCEAWDNPHFFKVVLADALREQKLEIPRKFVREHGVKALLNDQICLKVADGKEWNLGLTKSNNGRRVWLHNGWQNFVEFYSVKLGYFLVFKYQNQCSSFYVLIFDLTATEIEYPMNKIRLDDAEKKVKMETSLIDLRQVSYSQGLFLV</sequence>
<comment type="subcellular location">
    <subcellularLocation>
        <location evidence="1">Nucleus</location>
    </subcellularLocation>
</comment>
<protein>
    <recommendedName>
        <fullName evidence="6">TF-B3 domain-containing protein</fullName>
    </recommendedName>
</protein>
<evidence type="ECO:0000313" key="8">
    <source>
        <dbReference type="Proteomes" id="UP001642487"/>
    </source>
</evidence>
<organism evidence="7 8">
    <name type="scientific">Citrullus colocynthis</name>
    <name type="common">colocynth</name>
    <dbReference type="NCBI Taxonomy" id="252529"/>
    <lineage>
        <taxon>Eukaryota</taxon>
        <taxon>Viridiplantae</taxon>
        <taxon>Streptophyta</taxon>
        <taxon>Embryophyta</taxon>
        <taxon>Tracheophyta</taxon>
        <taxon>Spermatophyta</taxon>
        <taxon>Magnoliopsida</taxon>
        <taxon>eudicotyledons</taxon>
        <taxon>Gunneridae</taxon>
        <taxon>Pentapetalae</taxon>
        <taxon>rosids</taxon>
        <taxon>fabids</taxon>
        <taxon>Cucurbitales</taxon>
        <taxon>Cucurbitaceae</taxon>
        <taxon>Benincaseae</taxon>
        <taxon>Citrullus</taxon>
    </lineage>
</organism>
<feature type="domain" description="TF-B3" evidence="6">
    <location>
        <begin position="31"/>
        <end position="129"/>
    </location>
</feature>
<dbReference type="Gene3D" id="2.40.330.10">
    <property type="entry name" value="DNA-binding pseudobarrel domain"/>
    <property type="match status" value="1"/>
</dbReference>
<evidence type="ECO:0000313" key="7">
    <source>
        <dbReference type="EMBL" id="CAK9315196.1"/>
    </source>
</evidence>
<keyword evidence="4" id="KW-0804">Transcription</keyword>
<evidence type="ECO:0000256" key="3">
    <source>
        <dbReference type="ARBA" id="ARBA00023125"/>
    </source>
</evidence>
<evidence type="ECO:0000256" key="1">
    <source>
        <dbReference type="ARBA" id="ARBA00004123"/>
    </source>
</evidence>
<dbReference type="SMART" id="SM01019">
    <property type="entry name" value="B3"/>
    <property type="match status" value="1"/>
</dbReference>
<dbReference type="SUPFAM" id="SSF101936">
    <property type="entry name" value="DNA-binding pseudobarrel domain"/>
    <property type="match status" value="1"/>
</dbReference>
<evidence type="ECO:0000256" key="4">
    <source>
        <dbReference type="ARBA" id="ARBA00023163"/>
    </source>
</evidence>
<evidence type="ECO:0000259" key="6">
    <source>
        <dbReference type="PROSITE" id="PS50863"/>
    </source>
</evidence>
<evidence type="ECO:0000256" key="5">
    <source>
        <dbReference type="ARBA" id="ARBA00023242"/>
    </source>
</evidence>
<dbReference type="PANTHER" id="PTHR31920:SF147">
    <property type="entry name" value="TF-B3 DOMAIN-CONTAINING PROTEIN"/>
    <property type="match status" value="1"/>
</dbReference>
<keyword evidence="5" id="KW-0539">Nucleus</keyword>
<evidence type="ECO:0000256" key="2">
    <source>
        <dbReference type="ARBA" id="ARBA00023015"/>
    </source>
</evidence>
<dbReference type="EMBL" id="OZ021736">
    <property type="protein sequence ID" value="CAK9315196.1"/>
    <property type="molecule type" value="Genomic_DNA"/>
</dbReference>
<proteinExistence type="predicted"/>
<dbReference type="Pfam" id="PF02362">
    <property type="entry name" value="B3"/>
    <property type="match status" value="1"/>
</dbReference>
<name>A0ABP0Y440_9ROSI</name>